<dbReference type="Proteomes" id="UP000834503">
    <property type="component" value="Unassembled WGS sequence"/>
</dbReference>
<dbReference type="InterPro" id="IPR047842">
    <property type="entry name" value="YdaE-like"/>
</dbReference>
<keyword evidence="4" id="KW-1185">Reference proteome</keyword>
<organism evidence="1 3">
    <name type="scientific">Citrobacter werkmanii</name>
    <dbReference type="NCBI Taxonomy" id="67827"/>
    <lineage>
        <taxon>Bacteria</taxon>
        <taxon>Pseudomonadati</taxon>
        <taxon>Pseudomonadota</taxon>
        <taxon>Gammaproteobacteria</taxon>
        <taxon>Enterobacterales</taxon>
        <taxon>Enterobacteriaceae</taxon>
        <taxon>Citrobacter</taxon>
        <taxon>Citrobacter freundii complex</taxon>
    </lineage>
</organism>
<gene>
    <name evidence="1" type="ORF">GHA_02307</name>
    <name evidence="2" type="ORF">TML_02519</name>
</gene>
<evidence type="ECO:0000313" key="1">
    <source>
        <dbReference type="EMBL" id="CAB5548779.1"/>
    </source>
</evidence>
<dbReference type="AlphaFoldDB" id="A0A9N8CT50"/>
<dbReference type="EMBL" id="CAIIUA010000001">
    <property type="protein sequence ID" value="CAC9203282.1"/>
    <property type="molecule type" value="Genomic_DNA"/>
</dbReference>
<proteinExistence type="predicted"/>
<evidence type="ECO:0000313" key="3">
    <source>
        <dbReference type="Proteomes" id="UP000834503"/>
    </source>
</evidence>
<comment type="caution">
    <text evidence="1">The sequence shown here is derived from an EMBL/GenBank/DDBJ whole genome shotgun (WGS) entry which is preliminary data.</text>
</comment>
<reference evidence="1" key="1">
    <citation type="submission" date="2020-05" db="EMBL/GenBank/DDBJ databases">
        <authorList>
            <person name="Delgado-Blas J."/>
        </authorList>
    </citation>
    <scope>NUCLEOTIDE SEQUENCE</scope>
    <source>
        <strain evidence="1">BB1459</strain>
        <strain evidence="2">BB1480</strain>
    </source>
</reference>
<sequence length="99" mass="11455">MNPTINNHSDWSRRPSRQQAVRLPLLASLARSVCYTLAQKGDPTIETVKCAYHLCNNEVKKEWAVKSTVRFLQGNVFREEKREYCSQHCAECDRMANEP</sequence>
<dbReference type="EMBL" id="CAHPQX010000009">
    <property type="protein sequence ID" value="CAB5548779.1"/>
    <property type="molecule type" value="Genomic_DNA"/>
</dbReference>
<accession>A0A9N8CT50</accession>
<dbReference type="RefSeq" id="WP_275415701.1">
    <property type="nucleotide sequence ID" value="NZ_CAHPQT010000015.1"/>
</dbReference>
<dbReference type="NCBIfam" id="NF041288">
    <property type="entry name" value="YdaE_coli"/>
    <property type="match status" value="1"/>
</dbReference>
<dbReference type="Proteomes" id="UP000837205">
    <property type="component" value="Unassembled WGS sequence"/>
</dbReference>
<evidence type="ECO:0000313" key="4">
    <source>
        <dbReference type="Proteomes" id="UP000837205"/>
    </source>
</evidence>
<evidence type="ECO:0000313" key="2">
    <source>
        <dbReference type="EMBL" id="CAC9203282.1"/>
    </source>
</evidence>
<name>A0A9N8CT50_9ENTR</name>
<protein>
    <submittedName>
        <fullName evidence="1">Uncharacterized protein</fullName>
    </submittedName>
</protein>